<reference evidence="1" key="2">
    <citation type="submission" date="2024-06" db="EMBL/GenBank/DDBJ databases">
        <authorList>
            <person name="Plum-Jensen L.E."/>
            <person name="Schramm A."/>
            <person name="Marshall I.P.G."/>
        </authorList>
    </citation>
    <scope>NUCLEOTIDE SEQUENCE</scope>
    <source>
        <strain evidence="1">Rat1</strain>
    </source>
</reference>
<proteinExistence type="predicted"/>
<gene>
    <name evidence="1" type="ORF">Q3M24_21715</name>
</gene>
<sequence length="83" mass="9282">MTKGKQYIGVSQDGDGTWKFTVCKANGKIKTGTGHTTAKVAALMRDEYILKHGLKEKSNFPVKRMAKMRNEAYEQMFGVPQKA</sequence>
<evidence type="ECO:0008006" key="2">
    <source>
        <dbReference type="Google" id="ProtNLM"/>
    </source>
</evidence>
<dbReference type="EMBL" id="CP159373">
    <property type="protein sequence ID" value="XCN72869.1"/>
    <property type="molecule type" value="Genomic_DNA"/>
</dbReference>
<organism evidence="1">
    <name type="scientific">Candidatus Electrothrix aestuarii</name>
    <dbReference type="NCBI Taxonomy" id="3062594"/>
    <lineage>
        <taxon>Bacteria</taxon>
        <taxon>Pseudomonadati</taxon>
        <taxon>Thermodesulfobacteriota</taxon>
        <taxon>Desulfobulbia</taxon>
        <taxon>Desulfobulbales</taxon>
        <taxon>Desulfobulbaceae</taxon>
        <taxon>Candidatus Electrothrix</taxon>
    </lineage>
</organism>
<accession>A0AAU8LVK0</accession>
<name>A0AAU8LVK0_9BACT</name>
<dbReference type="KEGG" id="eaj:Q3M24_21715"/>
<dbReference type="AlphaFoldDB" id="A0AAU8LVK0"/>
<protein>
    <recommendedName>
        <fullName evidence="2">AP2 domain-containing protein</fullName>
    </recommendedName>
</protein>
<evidence type="ECO:0000313" key="1">
    <source>
        <dbReference type="EMBL" id="XCN72869.1"/>
    </source>
</evidence>
<reference evidence="1" key="1">
    <citation type="journal article" date="2024" name="Syst. Appl. Microbiol.">
        <title>First single-strain enrichments of Electrothrix cable bacteria, description of E. aestuarii sp. nov. and E. rattekaaiensis sp. nov., and proposal of a cable bacteria taxonomy following the rules of the SeqCode.</title>
        <authorList>
            <person name="Plum-Jensen L.E."/>
            <person name="Schramm A."/>
            <person name="Marshall I.P.G."/>
        </authorList>
    </citation>
    <scope>NUCLEOTIDE SEQUENCE</scope>
    <source>
        <strain evidence="1">Rat1</strain>
    </source>
</reference>